<dbReference type="Gene3D" id="2.170.270.10">
    <property type="entry name" value="SET domain"/>
    <property type="match status" value="1"/>
</dbReference>
<feature type="compositionally biased region" description="Basic and acidic residues" evidence="1">
    <location>
        <begin position="1152"/>
        <end position="1164"/>
    </location>
</feature>
<reference evidence="3 4" key="1">
    <citation type="submission" date="2017-08" db="EMBL/GenBank/DDBJ databases">
        <title>Acidophilic green algal genome provides insights into adaptation to an acidic environment.</title>
        <authorList>
            <person name="Hirooka S."/>
            <person name="Hirose Y."/>
            <person name="Kanesaki Y."/>
            <person name="Higuchi S."/>
            <person name="Fujiwara T."/>
            <person name="Onuma R."/>
            <person name="Era A."/>
            <person name="Ohbayashi R."/>
            <person name="Uzuka A."/>
            <person name="Nozaki H."/>
            <person name="Yoshikawa H."/>
            <person name="Miyagishima S.Y."/>
        </authorList>
    </citation>
    <scope>NUCLEOTIDE SEQUENCE [LARGE SCALE GENOMIC DNA]</scope>
    <source>
        <strain evidence="3 4">NIES-2499</strain>
    </source>
</reference>
<feature type="region of interest" description="Disordered" evidence="1">
    <location>
        <begin position="804"/>
        <end position="827"/>
    </location>
</feature>
<dbReference type="InterPro" id="IPR001214">
    <property type="entry name" value="SET_dom"/>
</dbReference>
<dbReference type="EMBL" id="BEGY01000061">
    <property type="protein sequence ID" value="GAX81155.1"/>
    <property type="molecule type" value="Genomic_DNA"/>
</dbReference>
<feature type="domain" description="SET" evidence="2">
    <location>
        <begin position="177"/>
        <end position="443"/>
    </location>
</feature>
<dbReference type="AlphaFoldDB" id="A0A250XDK1"/>
<evidence type="ECO:0000313" key="4">
    <source>
        <dbReference type="Proteomes" id="UP000232323"/>
    </source>
</evidence>
<dbReference type="OrthoDB" id="1028014at2759"/>
<feature type="compositionally biased region" description="Basic and acidic residues" evidence="1">
    <location>
        <begin position="1115"/>
        <end position="1125"/>
    </location>
</feature>
<accession>A0A250XDK1</accession>
<dbReference type="CDD" id="cd20071">
    <property type="entry name" value="SET_SMYD"/>
    <property type="match status" value="1"/>
</dbReference>
<dbReference type="SUPFAM" id="SSF82199">
    <property type="entry name" value="SET domain"/>
    <property type="match status" value="1"/>
</dbReference>
<feature type="compositionally biased region" description="Basic and acidic residues" evidence="1">
    <location>
        <begin position="1079"/>
        <end position="1100"/>
    </location>
</feature>
<keyword evidence="4" id="KW-1185">Reference proteome</keyword>
<protein>
    <recommendedName>
        <fullName evidence="2">SET domain-containing protein</fullName>
    </recommendedName>
</protein>
<feature type="region of interest" description="Disordered" evidence="1">
    <location>
        <begin position="937"/>
        <end position="1017"/>
    </location>
</feature>
<feature type="region of interest" description="Disordered" evidence="1">
    <location>
        <begin position="101"/>
        <end position="151"/>
    </location>
</feature>
<feature type="compositionally biased region" description="Basic residues" evidence="1">
    <location>
        <begin position="1197"/>
        <end position="1208"/>
    </location>
</feature>
<dbReference type="Pfam" id="PF00856">
    <property type="entry name" value="SET"/>
    <property type="match status" value="1"/>
</dbReference>
<evidence type="ECO:0000256" key="1">
    <source>
        <dbReference type="SAM" id="MobiDB-lite"/>
    </source>
</evidence>
<name>A0A250XDK1_9CHLO</name>
<dbReference type="InterPro" id="IPR046341">
    <property type="entry name" value="SET_dom_sf"/>
</dbReference>
<feature type="region of interest" description="Disordered" evidence="1">
    <location>
        <begin position="507"/>
        <end position="527"/>
    </location>
</feature>
<feature type="region of interest" description="Disordered" evidence="1">
    <location>
        <begin position="1031"/>
        <end position="1208"/>
    </location>
</feature>
<dbReference type="Proteomes" id="UP000232323">
    <property type="component" value="Unassembled WGS sequence"/>
</dbReference>
<feature type="compositionally biased region" description="Low complexity" evidence="1">
    <location>
        <begin position="937"/>
        <end position="960"/>
    </location>
</feature>
<feature type="region of interest" description="Disordered" evidence="1">
    <location>
        <begin position="304"/>
        <end position="346"/>
    </location>
</feature>
<dbReference type="STRING" id="1157962.A0A250XDK1"/>
<feature type="compositionally biased region" description="Low complexity" evidence="1">
    <location>
        <begin position="1104"/>
        <end position="1114"/>
    </location>
</feature>
<comment type="caution">
    <text evidence="3">The sequence shown here is derived from an EMBL/GenBank/DDBJ whole genome shotgun (WGS) entry which is preliminary data.</text>
</comment>
<organism evidence="3 4">
    <name type="scientific">Chlamydomonas eustigma</name>
    <dbReference type="NCBI Taxonomy" id="1157962"/>
    <lineage>
        <taxon>Eukaryota</taxon>
        <taxon>Viridiplantae</taxon>
        <taxon>Chlorophyta</taxon>
        <taxon>core chlorophytes</taxon>
        <taxon>Chlorophyceae</taxon>
        <taxon>CS clade</taxon>
        <taxon>Chlamydomonadales</taxon>
        <taxon>Chlamydomonadaceae</taxon>
        <taxon>Chlamydomonas</taxon>
    </lineage>
</organism>
<feature type="compositionally biased region" description="Polar residues" evidence="1">
    <location>
        <begin position="985"/>
        <end position="1017"/>
    </location>
</feature>
<feature type="compositionally biased region" description="Polar residues" evidence="1">
    <location>
        <begin position="1165"/>
        <end position="1189"/>
    </location>
</feature>
<dbReference type="SMART" id="SM00317">
    <property type="entry name" value="SET"/>
    <property type="match status" value="1"/>
</dbReference>
<feature type="compositionally biased region" description="Acidic residues" evidence="1">
    <location>
        <begin position="113"/>
        <end position="138"/>
    </location>
</feature>
<dbReference type="InterPro" id="IPR053209">
    <property type="entry name" value="Gramillin-biosynth_MTr"/>
</dbReference>
<gene>
    <name evidence="3" type="ORF">CEUSTIGMA_g8588.t1</name>
</gene>
<proteinExistence type="predicted"/>
<evidence type="ECO:0000259" key="2">
    <source>
        <dbReference type="PROSITE" id="PS50280"/>
    </source>
</evidence>
<evidence type="ECO:0000313" key="3">
    <source>
        <dbReference type="EMBL" id="GAX81155.1"/>
    </source>
</evidence>
<feature type="region of interest" description="Disordered" evidence="1">
    <location>
        <begin position="748"/>
        <end position="782"/>
    </location>
</feature>
<dbReference type="PANTHER" id="PTHR47643:SF2">
    <property type="entry name" value="TPR DOMAIN PROTEIN (AFU_ORTHOLOGUE AFUA_5G12710)"/>
    <property type="match status" value="1"/>
</dbReference>
<sequence>MKCEGCHFHTTRQCYLTFNADEKLHMAAMHLHDVQNSLRFIRHQNTLPLPRRVCAALPRSTLISRAQKEPSPSHRFRLPESEEQFDVDFAWYGDDDLDVMEEEGQEAEQKDVEEYEEYEEDKEDWEGQTTDEGDEGIVDAEPQGSLDSDGRKHEDAVMAALKLMFTAEGFTPECWQGPIETRAMPGARGWGLVASEFITMGQILLVAEPSALVRGKTIPFLLARNQQVASGSVSGSIYAPEVQQAVQSAPTSESVAALLSARQLDDAWVRHSTWLLAAGVGNDGRRNLSRVGVPPPLDQFCRDVDSTMSGGKHNASRVDKSSSSGLQENGRKRYKGQRPASPPAAVAVPDRAPEWHDLVPTALDVGQLDIAASVGLQAEYYQDPASAVCRGEPVSPYAGIWPELALANHSCLPNAMCILVGDRMVMRAVRDIVPDDEVTISYLAPAGLSGTGPLRRAELKASYGFKCTCIRCKVESFYPKTLGKSLTELHQAALMLRAELESLLSRHGSKNQGAQPATAVPQPDSTTNITDCRATTSQLIADENAVLGDIVDMHLLQLPNILPPDGMIVEVPDDIRDVVLRIEGEGHKLLHRYGEALSQVQIQPMHKASIASGAMPIYELMSACSEVLDHGSMDHLKHVQACLEAAETVAPGTELHTLLSAKLSALLQNSFGTSDARARQALRECMNAHISRYGAVSGPTLAQLVSASMATFPLVDAARAATLVHIRDIAMGQYIHEEQGLVGTVEERQEEKGVTHVVHDEENGTRERKSNGDEASRVFSEVDRDAPWETSIPSTSYVSELNTLNSSAKEPRKQSSKGVNNPKSSGKKVLGLSSVSLWADLPTTIPAAVGNANAVRSANNAEPWNVSTAVPGWLDPSVSNQEGIETDSWGLPVGTRLRPPQDPLPEASVSVCSSPRRIKSSLKSEVVEKVVGSMLELSSSESLSSARSSSEVPGNSSSNSRGMVAPVSRTKQSAKLLAGPGSGAKYNSMSEPRQDSKPQSSSMASINPSVNSTLGSATNPLSELLNVFESSGMDEGNSRSRSLVAKIDKSRGVVKGSRRGRDSKSSTDVSNVADAAEGIEDRGVAEGRQSREGDRSHQKLDQPSSKSEASAAEEAGAKGRFERSGEGASTCASSDADSRGKRHSKKTVVGQRLRDKGEILEESKFSSTPQTSSNTAKATSHSTVTQQAVEVSEVLPKRGRGRPPKPKP</sequence>
<dbReference type="PROSITE" id="PS50280">
    <property type="entry name" value="SET"/>
    <property type="match status" value="1"/>
</dbReference>
<dbReference type="PANTHER" id="PTHR47643">
    <property type="entry name" value="TPR DOMAIN PROTEIN (AFU_ORTHOLOGUE AFUA_5G12710)"/>
    <property type="match status" value="1"/>
</dbReference>